<name>A0ACB7XW26_9ERIC</name>
<dbReference type="Proteomes" id="UP000828048">
    <property type="component" value="Chromosome 1"/>
</dbReference>
<organism evidence="1 2">
    <name type="scientific">Vaccinium darrowii</name>
    <dbReference type="NCBI Taxonomy" id="229202"/>
    <lineage>
        <taxon>Eukaryota</taxon>
        <taxon>Viridiplantae</taxon>
        <taxon>Streptophyta</taxon>
        <taxon>Embryophyta</taxon>
        <taxon>Tracheophyta</taxon>
        <taxon>Spermatophyta</taxon>
        <taxon>Magnoliopsida</taxon>
        <taxon>eudicotyledons</taxon>
        <taxon>Gunneridae</taxon>
        <taxon>Pentapetalae</taxon>
        <taxon>asterids</taxon>
        <taxon>Ericales</taxon>
        <taxon>Ericaceae</taxon>
        <taxon>Vaccinioideae</taxon>
        <taxon>Vaccinieae</taxon>
        <taxon>Vaccinium</taxon>
    </lineage>
</organism>
<dbReference type="EMBL" id="CM037151">
    <property type="protein sequence ID" value="KAH7844735.1"/>
    <property type="molecule type" value="Genomic_DNA"/>
</dbReference>
<keyword evidence="2" id="KW-1185">Reference proteome</keyword>
<evidence type="ECO:0000313" key="2">
    <source>
        <dbReference type="Proteomes" id="UP000828048"/>
    </source>
</evidence>
<accession>A0ACB7XW26</accession>
<protein>
    <submittedName>
        <fullName evidence="1">Uncharacterized protein</fullName>
    </submittedName>
</protein>
<evidence type="ECO:0000313" key="1">
    <source>
        <dbReference type="EMBL" id="KAH7844735.1"/>
    </source>
</evidence>
<comment type="caution">
    <text evidence="1">The sequence shown here is derived from an EMBL/GenBank/DDBJ whole genome shotgun (WGS) entry which is preliminary data.</text>
</comment>
<reference evidence="1 2" key="1">
    <citation type="journal article" date="2021" name="Hortic Res">
        <title>High-quality reference genome and annotation aids understanding of berry development for evergreen blueberry (Vaccinium darrowii).</title>
        <authorList>
            <person name="Yu J."/>
            <person name="Hulse-Kemp A.M."/>
            <person name="Babiker E."/>
            <person name="Staton M."/>
        </authorList>
    </citation>
    <scope>NUCLEOTIDE SEQUENCE [LARGE SCALE GENOMIC DNA]</scope>
    <source>
        <strain evidence="2">cv. NJ 8807/NJ 8810</strain>
        <tissue evidence="1">Young leaf</tissue>
    </source>
</reference>
<proteinExistence type="predicted"/>
<gene>
    <name evidence="1" type="ORF">Vadar_031152</name>
</gene>
<sequence>MKVLGKKHLPLILVHEMDWFLPLSKSTLTMRYRSKRKPIPQFISRSPVCLGRTQLGAVGPFRFGTQARTGVIVHEPGWGTDFLEVQVAFEQDFHRAPIIFKVHLIVSKGRTQSQRGRNGVILYENSLPLRLGIRIFGPAA</sequence>